<comment type="function">
    <text evidence="19 20">Catalyzes the last two sequential reactions in the de novo biosynthetic pathway for UDP-N-acetylglucosamine (UDP-GlcNAc). The C-terminal domain catalyzes the transfer of acetyl group from acetyl coenzyme A to glucosamine-1-phosphate (GlcN-1-P) to produce N-acetylglucosamine-1-phosphate (GlcNAc-1-P), which is converted into UDP-GlcNAc by the transfer of uridine 5-monophosphate (from uridine 5-triphosphate), a reaction catalyzed by the N-terminal domain.</text>
</comment>
<dbReference type="GO" id="GO:0000902">
    <property type="term" value="P:cell morphogenesis"/>
    <property type="evidence" value="ECO:0007669"/>
    <property type="project" value="UniProtKB-UniRule"/>
</dbReference>
<dbReference type="Pfam" id="PF00483">
    <property type="entry name" value="NTP_transferase"/>
    <property type="match status" value="1"/>
</dbReference>
<keyword evidence="9 20" id="KW-0479">Metal-binding</keyword>
<keyword evidence="23" id="KW-1185">Reference proteome</keyword>
<evidence type="ECO:0000256" key="16">
    <source>
        <dbReference type="ARBA" id="ARBA00023316"/>
    </source>
</evidence>
<dbReference type="RefSeq" id="WP_067629705.1">
    <property type="nucleotide sequence ID" value="NZ_CP013213.1"/>
</dbReference>
<dbReference type="GO" id="GO:0000287">
    <property type="term" value="F:magnesium ion binding"/>
    <property type="evidence" value="ECO:0007669"/>
    <property type="project" value="UniProtKB-UniRule"/>
</dbReference>
<dbReference type="InterPro" id="IPR038009">
    <property type="entry name" value="GlmU_C_LbH"/>
</dbReference>
<comment type="similarity">
    <text evidence="4 20">In the C-terminal section; belongs to the transferase hexapeptide repeat family.</text>
</comment>
<feature type="binding site" evidence="20">
    <location>
        <position position="345"/>
    </location>
    <ligand>
        <name>UDP-N-acetyl-alpha-D-glucosamine</name>
        <dbReference type="ChEBI" id="CHEBI:57705"/>
    </ligand>
</feature>
<dbReference type="InterPro" id="IPR005882">
    <property type="entry name" value="Bifunctional_GlmU"/>
</dbReference>
<comment type="catalytic activity">
    <reaction evidence="18 20">
        <text>N-acetyl-alpha-D-glucosamine 1-phosphate + UTP + H(+) = UDP-N-acetyl-alpha-D-glucosamine + diphosphate</text>
        <dbReference type="Rhea" id="RHEA:13509"/>
        <dbReference type="ChEBI" id="CHEBI:15378"/>
        <dbReference type="ChEBI" id="CHEBI:33019"/>
        <dbReference type="ChEBI" id="CHEBI:46398"/>
        <dbReference type="ChEBI" id="CHEBI:57705"/>
        <dbReference type="ChEBI" id="CHEBI:57776"/>
        <dbReference type="EC" id="2.7.7.23"/>
    </reaction>
</comment>
<dbReference type="InterPro" id="IPR005835">
    <property type="entry name" value="NTP_transferase_dom"/>
</dbReference>
<feature type="region of interest" description="Linker" evidence="20">
    <location>
        <begin position="225"/>
        <end position="245"/>
    </location>
</feature>
<sequence length="454" mass="50324">MKYAIVLAAGKGTRMKSSQNKVMQPLLHKPMIGHVVDQLEAVGVDETVVVTGYQKESIEQYLKDRVQYAYQDEQTGTGNAVSAVHQLKDKKGSTLLLLGDCAIVQKESLEYIFENHNGYDLTILSATVKNPKHYNRVLRDHQGEVDRVVDIRDASDVETSINEINLGVYVFNNELLYKYLPEISANFKDHLSVTDLVEIMKRNGHKIQALKVDDPFEFMGINDREQLALSNNWLRNKTNHKHMENGVTLVDPYATYIGSDVVIEEDVTIYPNVHIYGQSTIKSGSTILSGSWLENAKVGHNSTVDNSKIINSEIGDSVSIGPFAHLRMNTVVGDNVRIGNFVEFKNTNFGRKSNCAHLTYIGDSDVGEYVNIGCGVVTVNYDGKNKYRTVIDDGAFVGSNVNLIAPIKVGKNAVVAAGSTVNEDVEDGEMAIARTRQTNKPGYGEIYTSKRVKK</sequence>
<feature type="binding site" evidence="20">
    <location>
        <position position="399"/>
    </location>
    <ligand>
        <name>acetyl-CoA</name>
        <dbReference type="ChEBI" id="CHEBI:57288"/>
    </ligand>
</feature>
<dbReference type="AlphaFoldDB" id="A0A0X8GXX9"/>
<dbReference type="GO" id="GO:0008360">
    <property type="term" value="P:regulation of cell shape"/>
    <property type="evidence" value="ECO:0007669"/>
    <property type="project" value="UniProtKB-KW"/>
</dbReference>
<dbReference type="Proteomes" id="UP000063781">
    <property type="component" value="Chromosome"/>
</dbReference>
<dbReference type="HAMAP" id="MF_01631">
    <property type="entry name" value="GlmU"/>
    <property type="match status" value="1"/>
</dbReference>
<evidence type="ECO:0000256" key="17">
    <source>
        <dbReference type="ARBA" id="ARBA00048247"/>
    </source>
</evidence>
<evidence type="ECO:0000256" key="9">
    <source>
        <dbReference type="ARBA" id="ARBA00022723"/>
    </source>
</evidence>
<protein>
    <recommendedName>
        <fullName evidence="20">Bifunctional protein GlmU</fullName>
    </recommendedName>
    <domain>
        <recommendedName>
            <fullName evidence="20">UDP-N-acetylglucosamine pyrophosphorylase</fullName>
            <ecNumber evidence="20">2.7.7.23</ecNumber>
        </recommendedName>
        <alternativeName>
            <fullName evidence="20">N-acetylglucosamine-1-phosphate uridyltransferase</fullName>
        </alternativeName>
    </domain>
    <domain>
        <recommendedName>
            <fullName evidence="20">Glucosamine-1-phosphate N-acetyltransferase</fullName>
            <ecNumber evidence="20">2.3.1.157</ecNumber>
        </recommendedName>
    </domain>
</protein>
<feature type="binding site" evidence="20">
    <location>
        <position position="71"/>
    </location>
    <ligand>
        <name>UDP-N-acetyl-alpha-D-glucosamine</name>
        <dbReference type="ChEBI" id="CHEBI:57705"/>
    </ligand>
</feature>
<dbReference type="CDD" id="cd03353">
    <property type="entry name" value="LbH_GlmU_C"/>
    <property type="match status" value="1"/>
</dbReference>
<evidence type="ECO:0000256" key="4">
    <source>
        <dbReference type="ARBA" id="ARBA00007707"/>
    </source>
</evidence>
<dbReference type="Pfam" id="PF00132">
    <property type="entry name" value="Hexapep"/>
    <property type="match status" value="2"/>
</dbReference>
<feature type="domain" description="Nucleotidyl transferase" evidence="21">
    <location>
        <begin position="4"/>
        <end position="209"/>
    </location>
</feature>
<evidence type="ECO:0000259" key="21">
    <source>
        <dbReference type="Pfam" id="PF00483"/>
    </source>
</evidence>
<dbReference type="InterPro" id="IPR011004">
    <property type="entry name" value="Trimer_LpxA-like_sf"/>
</dbReference>
<dbReference type="SUPFAM" id="SSF53448">
    <property type="entry name" value="Nucleotide-diphospho-sugar transferases"/>
    <property type="match status" value="1"/>
</dbReference>
<feature type="binding site" evidence="20">
    <location>
        <position position="417"/>
    </location>
    <ligand>
        <name>acetyl-CoA</name>
        <dbReference type="ChEBI" id="CHEBI:57288"/>
    </ligand>
</feature>
<feature type="binding site" evidence="20">
    <location>
        <position position="165"/>
    </location>
    <ligand>
        <name>UDP-N-acetyl-alpha-D-glucosamine</name>
        <dbReference type="ChEBI" id="CHEBI:57705"/>
    </ligand>
</feature>
<evidence type="ECO:0000256" key="3">
    <source>
        <dbReference type="ARBA" id="ARBA00005208"/>
    </source>
</evidence>
<dbReference type="EMBL" id="CP013213">
    <property type="protein sequence ID" value="AMC92468.1"/>
    <property type="molecule type" value="Genomic_DNA"/>
</dbReference>
<reference evidence="22 23" key="1">
    <citation type="submission" date="2015-10" db="EMBL/GenBank/DDBJ databases">
        <title>Erysipelothrix larvae sp. LV19 isolated from the larval gut of the rhinoceros beetle, Trypoxylus dichotomus.</title>
        <authorList>
            <person name="Lim S."/>
            <person name="Kim B.-C."/>
        </authorList>
    </citation>
    <scope>NUCLEOTIDE SEQUENCE [LARGE SCALE GENOMIC DNA]</scope>
    <source>
        <strain evidence="22 23">LV19</strain>
    </source>
</reference>
<dbReference type="STRING" id="1514105.AOC36_00205"/>
<evidence type="ECO:0000256" key="5">
    <source>
        <dbReference type="ARBA" id="ARBA00007947"/>
    </source>
</evidence>
<comment type="subunit">
    <text evidence="20">Homotrimer.</text>
</comment>
<comment type="caution">
    <text evidence="20">Lacks conserved residue(s) required for the propagation of feature annotation.</text>
</comment>
<dbReference type="PANTHER" id="PTHR43584:SF3">
    <property type="entry name" value="BIFUNCTIONAL PROTEIN GLMU"/>
    <property type="match status" value="1"/>
</dbReference>
<dbReference type="UniPathway" id="UPA00973"/>
<evidence type="ECO:0000313" key="22">
    <source>
        <dbReference type="EMBL" id="AMC92468.1"/>
    </source>
</evidence>
<keyword evidence="16 20" id="KW-0961">Cell wall biogenesis/degradation</keyword>
<comment type="cofactor">
    <cofactor evidence="20">
        <name>Mg(2+)</name>
        <dbReference type="ChEBI" id="CHEBI:18420"/>
    </cofactor>
    <text evidence="20">Binds 1 Mg(2+) ion per subunit.</text>
</comment>
<dbReference type="InterPro" id="IPR018357">
    <property type="entry name" value="Hexapep_transf_CS"/>
</dbReference>
<evidence type="ECO:0000256" key="18">
    <source>
        <dbReference type="ARBA" id="ARBA00048493"/>
    </source>
</evidence>
<evidence type="ECO:0000256" key="13">
    <source>
        <dbReference type="ARBA" id="ARBA00022984"/>
    </source>
</evidence>
<comment type="subcellular location">
    <subcellularLocation>
        <location evidence="1 20">Cytoplasm</location>
    </subcellularLocation>
</comment>
<dbReference type="GO" id="GO:0009245">
    <property type="term" value="P:lipid A biosynthetic process"/>
    <property type="evidence" value="ECO:0007669"/>
    <property type="project" value="UniProtKB-UniRule"/>
</dbReference>
<keyword evidence="7 20" id="KW-0808">Transferase</keyword>
<evidence type="ECO:0000313" key="23">
    <source>
        <dbReference type="Proteomes" id="UP000063781"/>
    </source>
</evidence>
<dbReference type="NCBIfam" id="TIGR01173">
    <property type="entry name" value="glmU"/>
    <property type="match status" value="1"/>
</dbReference>
<organism evidence="22 23">
    <name type="scientific">Erysipelothrix larvae</name>
    <dbReference type="NCBI Taxonomy" id="1514105"/>
    <lineage>
        <taxon>Bacteria</taxon>
        <taxon>Bacillati</taxon>
        <taxon>Bacillota</taxon>
        <taxon>Erysipelotrichia</taxon>
        <taxon>Erysipelotrichales</taxon>
        <taxon>Erysipelotrichaceae</taxon>
        <taxon>Erysipelothrix</taxon>
    </lineage>
</organism>
<feature type="binding site" evidence="20">
    <location>
        <position position="100"/>
    </location>
    <ligand>
        <name>Mg(2+)</name>
        <dbReference type="ChEBI" id="CHEBI:18420"/>
    </ligand>
</feature>
<comment type="pathway">
    <text evidence="3 20">Nucleotide-sugar biosynthesis; UDP-N-acetyl-alpha-D-glucosamine biosynthesis; UDP-N-acetyl-alpha-D-glucosamine from N-acetyl-alpha-D-glucosamine 1-phosphate: step 1/1.</text>
</comment>
<dbReference type="KEGG" id="erl:AOC36_00205"/>
<dbReference type="SUPFAM" id="SSF51161">
    <property type="entry name" value="Trimeric LpxA-like enzymes"/>
    <property type="match status" value="1"/>
</dbReference>
<evidence type="ECO:0000256" key="15">
    <source>
        <dbReference type="ARBA" id="ARBA00023315"/>
    </source>
</evidence>
<evidence type="ECO:0000256" key="20">
    <source>
        <dbReference type="HAMAP-Rule" id="MF_01631"/>
    </source>
</evidence>
<dbReference type="Gene3D" id="3.90.550.10">
    <property type="entry name" value="Spore Coat Polysaccharide Biosynthesis Protein SpsA, Chain A"/>
    <property type="match status" value="1"/>
</dbReference>
<evidence type="ECO:0000256" key="10">
    <source>
        <dbReference type="ARBA" id="ARBA00022737"/>
    </source>
</evidence>
<dbReference type="CDD" id="cd02540">
    <property type="entry name" value="GT2_GlmU_N_bac"/>
    <property type="match status" value="1"/>
</dbReference>
<feature type="binding site" evidence="20">
    <location>
        <position position="327"/>
    </location>
    <ligand>
        <name>UDP-N-acetyl-alpha-D-glucosamine</name>
        <dbReference type="ChEBI" id="CHEBI:57705"/>
    </ligand>
</feature>
<comment type="pathway">
    <text evidence="20">Bacterial outer membrane biogenesis; LPS lipid A biosynthesis.</text>
</comment>
<evidence type="ECO:0000256" key="6">
    <source>
        <dbReference type="ARBA" id="ARBA00022490"/>
    </source>
</evidence>
<proteinExistence type="inferred from homology"/>
<name>A0A0X8GXX9_9FIRM</name>
<comment type="pathway">
    <text evidence="2 20">Nucleotide-sugar biosynthesis; UDP-N-acetyl-alpha-D-glucosamine biosynthesis; N-acetyl-alpha-D-glucosamine 1-phosphate from alpha-D-glucosamine 6-phosphate (route II): step 2/2.</text>
</comment>
<dbReference type="Gene3D" id="2.160.10.10">
    <property type="entry name" value="Hexapeptide repeat proteins"/>
    <property type="match status" value="1"/>
</dbReference>
<comment type="catalytic activity">
    <reaction evidence="17 20">
        <text>alpha-D-glucosamine 1-phosphate + acetyl-CoA = N-acetyl-alpha-D-glucosamine 1-phosphate + CoA + H(+)</text>
        <dbReference type="Rhea" id="RHEA:13725"/>
        <dbReference type="ChEBI" id="CHEBI:15378"/>
        <dbReference type="ChEBI" id="CHEBI:57287"/>
        <dbReference type="ChEBI" id="CHEBI:57288"/>
        <dbReference type="ChEBI" id="CHEBI:57776"/>
        <dbReference type="ChEBI" id="CHEBI:58516"/>
        <dbReference type="EC" id="2.3.1.157"/>
    </reaction>
</comment>
<dbReference type="InterPro" id="IPR001451">
    <property type="entry name" value="Hexapep"/>
</dbReference>
<dbReference type="GO" id="GO:0071555">
    <property type="term" value="P:cell wall organization"/>
    <property type="evidence" value="ECO:0007669"/>
    <property type="project" value="UniProtKB-KW"/>
</dbReference>
<keyword evidence="14 20" id="KW-0511">Multifunctional enzyme</keyword>
<feature type="binding site" evidence="20">
    <location>
        <position position="222"/>
    </location>
    <ligand>
        <name>Mg(2+)</name>
        <dbReference type="ChEBI" id="CHEBI:18420"/>
    </ligand>
</feature>
<evidence type="ECO:0000256" key="11">
    <source>
        <dbReference type="ARBA" id="ARBA00022842"/>
    </source>
</evidence>
<evidence type="ECO:0000256" key="19">
    <source>
        <dbReference type="ARBA" id="ARBA00049628"/>
    </source>
</evidence>
<keyword evidence="10 20" id="KW-0677">Repeat</keyword>
<dbReference type="EC" id="2.3.1.157" evidence="20"/>
<feature type="binding site" evidence="20">
    <location>
        <begin position="76"/>
        <end position="77"/>
    </location>
    <ligand>
        <name>UDP-N-acetyl-alpha-D-glucosamine</name>
        <dbReference type="ChEBI" id="CHEBI:57705"/>
    </ligand>
</feature>
<evidence type="ECO:0000256" key="1">
    <source>
        <dbReference type="ARBA" id="ARBA00004496"/>
    </source>
</evidence>
<feature type="binding site" evidence="20">
    <location>
        <position position="434"/>
    </location>
    <ligand>
        <name>acetyl-CoA</name>
        <dbReference type="ChEBI" id="CHEBI:57288"/>
    </ligand>
</feature>
<dbReference type="PROSITE" id="PS00101">
    <property type="entry name" value="HEXAPEP_TRANSFERASES"/>
    <property type="match status" value="1"/>
</dbReference>
<gene>
    <name evidence="20 22" type="primary">glmU</name>
    <name evidence="22" type="ORF">AOC36_00205</name>
</gene>
<dbReference type="OrthoDB" id="9775031at2"/>
<keyword evidence="11 20" id="KW-0460">Magnesium</keyword>
<dbReference type="InterPro" id="IPR029044">
    <property type="entry name" value="Nucleotide-diphossugar_trans"/>
</dbReference>
<feature type="region of interest" description="N-acetyltransferase" evidence="20">
    <location>
        <begin position="246"/>
        <end position="454"/>
    </location>
</feature>
<evidence type="ECO:0000256" key="8">
    <source>
        <dbReference type="ARBA" id="ARBA00022695"/>
    </source>
</evidence>
<feature type="binding site" evidence="20">
    <location>
        <begin position="380"/>
        <end position="381"/>
    </location>
    <ligand>
        <name>acetyl-CoA</name>
        <dbReference type="ChEBI" id="CHEBI:57288"/>
    </ligand>
</feature>
<feature type="binding site" evidence="20">
    <location>
        <position position="21"/>
    </location>
    <ligand>
        <name>UDP-N-acetyl-alpha-D-glucosamine</name>
        <dbReference type="ChEBI" id="CHEBI:57705"/>
    </ligand>
</feature>
<feature type="binding site" evidence="20">
    <location>
        <position position="360"/>
    </location>
    <ligand>
        <name>UDP-N-acetyl-alpha-D-glucosamine</name>
        <dbReference type="ChEBI" id="CHEBI:57705"/>
    </ligand>
</feature>
<feature type="binding site" evidence="20">
    <location>
        <position position="371"/>
    </location>
    <ligand>
        <name>UDP-N-acetyl-alpha-D-glucosamine</name>
        <dbReference type="ChEBI" id="CHEBI:57705"/>
    </ligand>
</feature>
<dbReference type="EC" id="2.7.7.23" evidence="20"/>
<dbReference type="GO" id="GO:0003977">
    <property type="term" value="F:UDP-N-acetylglucosamine diphosphorylase activity"/>
    <property type="evidence" value="ECO:0007669"/>
    <property type="project" value="UniProtKB-UniRule"/>
</dbReference>
<keyword evidence="12 20" id="KW-0133">Cell shape</keyword>
<feature type="region of interest" description="Pyrophosphorylase" evidence="20">
    <location>
        <begin position="1"/>
        <end position="224"/>
    </location>
</feature>
<evidence type="ECO:0000256" key="12">
    <source>
        <dbReference type="ARBA" id="ARBA00022960"/>
    </source>
</evidence>
<evidence type="ECO:0000256" key="14">
    <source>
        <dbReference type="ARBA" id="ARBA00023268"/>
    </source>
</evidence>
<dbReference type="GO" id="GO:0009252">
    <property type="term" value="P:peptidoglycan biosynthetic process"/>
    <property type="evidence" value="ECO:0007669"/>
    <property type="project" value="UniProtKB-UniRule"/>
</dbReference>
<comment type="similarity">
    <text evidence="5 20">In the N-terminal section; belongs to the N-acetylglucosamine-1-phosphate uridyltransferase family.</text>
</comment>
<evidence type="ECO:0000256" key="2">
    <source>
        <dbReference type="ARBA" id="ARBA00005166"/>
    </source>
</evidence>
<dbReference type="GO" id="GO:0005737">
    <property type="term" value="C:cytoplasm"/>
    <property type="evidence" value="ECO:0007669"/>
    <property type="project" value="UniProtKB-SubCell"/>
</dbReference>
<keyword evidence="6 20" id="KW-0963">Cytoplasm</keyword>
<dbReference type="GO" id="GO:0006048">
    <property type="term" value="P:UDP-N-acetylglucosamine biosynthetic process"/>
    <property type="evidence" value="ECO:0007669"/>
    <property type="project" value="UniProtKB-UniPathway"/>
</dbReference>
<dbReference type="GO" id="GO:0016020">
    <property type="term" value="C:membrane"/>
    <property type="evidence" value="ECO:0007669"/>
    <property type="project" value="GOC"/>
</dbReference>
<keyword evidence="13 20" id="KW-0573">Peptidoglycan synthesis</keyword>
<dbReference type="UniPathway" id="UPA00113">
    <property type="reaction ID" value="UER00532"/>
</dbReference>
<dbReference type="PANTHER" id="PTHR43584">
    <property type="entry name" value="NUCLEOTIDYL TRANSFERASE"/>
    <property type="match status" value="1"/>
</dbReference>
<accession>A0A0X8GXX9</accession>
<evidence type="ECO:0000256" key="7">
    <source>
        <dbReference type="ARBA" id="ARBA00022679"/>
    </source>
</evidence>
<feature type="binding site" evidence="20">
    <location>
        <position position="222"/>
    </location>
    <ligand>
        <name>UDP-N-acetyl-alpha-D-glucosamine</name>
        <dbReference type="ChEBI" id="CHEBI:57705"/>
    </ligand>
</feature>
<keyword evidence="8 20" id="KW-0548">Nucleotidyltransferase</keyword>
<dbReference type="GO" id="GO:0019134">
    <property type="term" value="F:glucosamine-1-phosphate N-acetyltransferase activity"/>
    <property type="evidence" value="ECO:0007669"/>
    <property type="project" value="UniProtKB-UniRule"/>
</dbReference>
<keyword evidence="15 20" id="KW-0012">Acyltransferase</keyword>
<feature type="active site" description="Proton acceptor" evidence="20">
    <location>
        <position position="357"/>
    </location>
</feature>
<feature type="binding site" evidence="20">
    <location>
        <begin position="7"/>
        <end position="10"/>
    </location>
    <ligand>
        <name>UDP-N-acetyl-alpha-D-glucosamine</name>
        <dbReference type="ChEBI" id="CHEBI:57705"/>
    </ligand>
</feature>
<dbReference type="InterPro" id="IPR050065">
    <property type="entry name" value="GlmU-like"/>
</dbReference>